<feature type="signal peptide" evidence="2">
    <location>
        <begin position="1"/>
        <end position="18"/>
    </location>
</feature>
<keyword evidence="1" id="KW-0812">Transmembrane</keyword>
<accession>A0A0E9X6N3</accession>
<evidence type="ECO:0000313" key="3">
    <source>
        <dbReference type="EMBL" id="JAH98249.1"/>
    </source>
</evidence>
<feature type="transmembrane region" description="Helical" evidence="1">
    <location>
        <begin position="42"/>
        <end position="71"/>
    </location>
</feature>
<feature type="chain" id="PRO_5002434868" evidence="2">
    <location>
        <begin position="19"/>
        <end position="78"/>
    </location>
</feature>
<evidence type="ECO:0000256" key="1">
    <source>
        <dbReference type="SAM" id="Phobius"/>
    </source>
</evidence>
<keyword evidence="1" id="KW-1133">Transmembrane helix</keyword>
<dbReference type="EMBL" id="GBXM01010328">
    <property type="protein sequence ID" value="JAH98249.1"/>
    <property type="molecule type" value="Transcribed_RNA"/>
</dbReference>
<keyword evidence="1" id="KW-0472">Membrane</keyword>
<name>A0A0E9X6N3_ANGAN</name>
<organism evidence="3">
    <name type="scientific">Anguilla anguilla</name>
    <name type="common">European freshwater eel</name>
    <name type="synonym">Muraena anguilla</name>
    <dbReference type="NCBI Taxonomy" id="7936"/>
    <lineage>
        <taxon>Eukaryota</taxon>
        <taxon>Metazoa</taxon>
        <taxon>Chordata</taxon>
        <taxon>Craniata</taxon>
        <taxon>Vertebrata</taxon>
        <taxon>Euteleostomi</taxon>
        <taxon>Actinopterygii</taxon>
        <taxon>Neopterygii</taxon>
        <taxon>Teleostei</taxon>
        <taxon>Anguilliformes</taxon>
        <taxon>Anguillidae</taxon>
        <taxon>Anguilla</taxon>
    </lineage>
</organism>
<reference evidence="3" key="2">
    <citation type="journal article" date="2015" name="Fish Shellfish Immunol.">
        <title>Early steps in the European eel (Anguilla anguilla)-Vibrio vulnificus interaction in the gills: Role of the RtxA13 toxin.</title>
        <authorList>
            <person name="Callol A."/>
            <person name="Pajuelo D."/>
            <person name="Ebbesson L."/>
            <person name="Teles M."/>
            <person name="MacKenzie S."/>
            <person name="Amaro C."/>
        </authorList>
    </citation>
    <scope>NUCLEOTIDE SEQUENCE</scope>
</reference>
<reference evidence="3" key="1">
    <citation type="submission" date="2014-11" db="EMBL/GenBank/DDBJ databases">
        <authorList>
            <person name="Amaro Gonzalez C."/>
        </authorList>
    </citation>
    <scope>NUCLEOTIDE SEQUENCE</scope>
</reference>
<proteinExistence type="predicted"/>
<dbReference type="AlphaFoldDB" id="A0A0E9X6N3"/>
<keyword evidence="2" id="KW-0732">Signal</keyword>
<sequence>MSFTVMLMGLFLAQEALLGVMDKPNPVEDGQRIFHSCTVLMFVLFCNITFKCFLFVFMFYTVGCVCMCVCVRQSERER</sequence>
<evidence type="ECO:0000256" key="2">
    <source>
        <dbReference type="SAM" id="SignalP"/>
    </source>
</evidence>
<protein>
    <submittedName>
        <fullName evidence="3">Uncharacterized protein</fullName>
    </submittedName>
</protein>